<reference evidence="1 2" key="1">
    <citation type="journal article" date="2013" name="ISME J.">
        <title>A metabolic model for members of the genus Tetrasphaera involved in enhanced biological phosphorus removal.</title>
        <authorList>
            <person name="Kristiansen R."/>
            <person name="Nguyen H.T.T."/>
            <person name="Saunders A.M."/>
            <person name="Nielsen J.L."/>
            <person name="Wimmer R."/>
            <person name="Le V.Q."/>
            <person name="McIlroy S.J."/>
            <person name="Petrovski S."/>
            <person name="Seviour R.J."/>
            <person name="Calteau A."/>
            <person name="Nielsen K.L."/>
            <person name="Nielsen P.H."/>
        </authorList>
    </citation>
    <scope>NUCLEOTIDE SEQUENCE [LARGE SCALE GENOMIC DNA]</scope>
    <source>
        <strain evidence="1 2">Ben110</strain>
    </source>
</reference>
<organism evidence="1 2">
    <name type="scientific">Nostocoides australiense Ben110</name>
    <dbReference type="NCBI Taxonomy" id="1193182"/>
    <lineage>
        <taxon>Bacteria</taxon>
        <taxon>Bacillati</taxon>
        <taxon>Actinomycetota</taxon>
        <taxon>Actinomycetes</taxon>
        <taxon>Micrococcales</taxon>
        <taxon>Intrasporangiaceae</taxon>
        <taxon>Nostocoides</taxon>
    </lineage>
</organism>
<dbReference type="STRING" id="1193182.BN11_2300001"/>
<gene>
    <name evidence="1" type="ORF">BN11_2300001</name>
</gene>
<protein>
    <submittedName>
        <fullName evidence="1">Uncharacterized protein</fullName>
    </submittedName>
</protein>
<dbReference type="AlphaFoldDB" id="W6K3D7"/>
<dbReference type="Proteomes" id="UP000035763">
    <property type="component" value="Unassembled WGS sequence"/>
</dbReference>
<proteinExistence type="predicted"/>
<dbReference type="EMBL" id="CAJA01000147">
    <property type="protein sequence ID" value="CCH73084.1"/>
    <property type="molecule type" value="Genomic_DNA"/>
</dbReference>
<accession>W6K3D7</accession>
<evidence type="ECO:0000313" key="1">
    <source>
        <dbReference type="EMBL" id="CCH73084.1"/>
    </source>
</evidence>
<keyword evidence="2" id="KW-1185">Reference proteome</keyword>
<evidence type="ECO:0000313" key="2">
    <source>
        <dbReference type="Proteomes" id="UP000035763"/>
    </source>
</evidence>
<sequence length="45" mass="4667">MASSIRGRLRDLGGEATWTSAPGTGCTVVLTAPKDLEPLAPRRSA</sequence>
<name>W6K3D7_9MICO</name>
<comment type="caution">
    <text evidence="1">The sequence shown here is derived from an EMBL/GenBank/DDBJ whole genome shotgun (WGS) entry which is preliminary data.</text>
</comment>